<dbReference type="PANTHER" id="PTHR20881">
    <property type="entry name" value="3-METHYL-2-OXOBUTANOATE HYDROXYMETHYLTRANSFERASE"/>
    <property type="match status" value="1"/>
</dbReference>
<comment type="function">
    <text evidence="5">Catalyzes the reversible reaction in which hydroxymethyl group from 5,10-methylenetetrahydrofolate is transferred onto alpha-ketoisovalerate to form ketopantoate.</text>
</comment>
<evidence type="ECO:0000313" key="9">
    <source>
        <dbReference type="EMBL" id="MBU2787475.1"/>
    </source>
</evidence>
<dbReference type="InterPro" id="IPR003700">
    <property type="entry name" value="Pantoate_hydroxy_MeTrfase"/>
</dbReference>
<dbReference type="InterPro" id="IPR040442">
    <property type="entry name" value="Pyrv_kinase-like_dom_sf"/>
</dbReference>
<dbReference type="PANTHER" id="PTHR20881:SF0">
    <property type="entry name" value="3-METHYL-2-OXOBUTANOATE HYDROXYMETHYLTRANSFERASE"/>
    <property type="match status" value="1"/>
</dbReference>
<protein>
    <recommendedName>
        <fullName evidence="5">3-methyl-2-oxobutanoate hydroxymethyltransferase</fullName>
        <ecNumber evidence="5">2.1.2.11</ecNumber>
    </recommendedName>
    <alternativeName>
        <fullName evidence="5">Ketopantoate hydroxymethyltransferase</fullName>
        <shortName evidence="5">KPHMT</shortName>
    </alternativeName>
</protein>
<comment type="subcellular location">
    <subcellularLocation>
        <location evidence="5">Cytoplasm</location>
    </subcellularLocation>
</comment>
<dbReference type="GO" id="GO:0015940">
    <property type="term" value="P:pantothenate biosynthetic process"/>
    <property type="evidence" value="ECO:0007669"/>
    <property type="project" value="UniProtKB-UniRule"/>
</dbReference>
<evidence type="ECO:0000256" key="8">
    <source>
        <dbReference type="PIRSR" id="PIRSR000388-3"/>
    </source>
</evidence>
<comment type="cofactor">
    <cofactor evidence="5 8">
        <name>Mg(2+)</name>
        <dbReference type="ChEBI" id="CHEBI:18420"/>
    </cofactor>
    <text evidence="5 8">Binds 1 Mg(2+) ion per subunit.</text>
</comment>
<dbReference type="GO" id="GO:0005737">
    <property type="term" value="C:cytoplasm"/>
    <property type="evidence" value="ECO:0007669"/>
    <property type="project" value="UniProtKB-SubCell"/>
</dbReference>
<dbReference type="NCBIfam" id="NF001452">
    <property type="entry name" value="PRK00311.1"/>
    <property type="match status" value="1"/>
</dbReference>
<dbReference type="AlphaFoldDB" id="A0AAE3CJK3"/>
<keyword evidence="4 5" id="KW-0808">Transferase</keyword>
<dbReference type="GO" id="GO:0003864">
    <property type="term" value="F:3-methyl-2-oxobutanoate hydroxymethyltransferase activity"/>
    <property type="evidence" value="ECO:0007669"/>
    <property type="project" value="UniProtKB-UniRule"/>
</dbReference>
<proteinExistence type="inferred from homology"/>
<evidence type="ECO:0000256" key="5">
    <source>
        <dbReference type="HAMAP-Rule" id="MF_00156"/>
    </source>
</evidence>
<gene>
    <name evidence="5 9" type="primary">panB</name>
    <name evidence="9" type="ORF">HFQ13_04490</name>
</gene>
<dbReference type="HAMAP" id="MF_00156">
    <property type="entry name" value="PanB"/>
    <property type="match status" value="1"/>
</dbReference>
<evidence type="ECO:0000313" key="10">
    <source>
        <dbReference type="Proteomes" id="UP001197378"/>
    </source>
</evidence>
<evidence type="ECO:0000256" key="2">
    <source>
        <dbReference type="ARBA" id="ARBA00011424"/>
    </source>
</evidence>
<feature type="binding site" evidence="5 8">
    <location>
        <position position="44"/>
    </location>
    <ligand>
        <name>Mg(2+)</name>
        <dbReference type="ChEBI" id="CHEBI:18420"/>
    </ligand>
</feature>
<keyword evidence="5" id="KW-0963">Cytoplasm</keyword>
<dbReference type="InterPro" id="IPR015813">
    <property type="entry name" value="Pyrv/PenolPyrv_kinase-like_dom"/>
</dbReference>
<dbReference type="NCBIfam" id="TIGR00222">
    <property type="entry name" value="panB"/>
    <property type="match status" value="1"/>
</dbReference>
<name>A0AAE3CJK3_9PROT</name>
<feature type="binding site" evidence="5 7">
    <location>
        <position position="112"/>
    </location>
    <ligand>
        <name>3-methyl-2-oxobutanoate</name>
        <dbReference type="ChEBI" id="CHEBI:11851"/>
    </ligand>
</feature>
<keyword evidence="5 8" id="KW-0460">Magnesium</keyword>
<comment type="pathway">
    <text evidence="5">Cofactor biosynthesis; (R)-pantothenate biosynthesis; (R)-pantoate from 3-methyl-2-oxobutanoate: step 1/2.</text>
</comment>
<dbReference type="Pfam" id="PF02548">
    <property type="entry name" value="Pantoate_transf"/>
    <property type="match status" value="1"/>
</dbReference>
<comment type="catalytic activity">
    <reaction evidence="5">
        <text>(6R)-5,10-methylene-5,6,7,8-tetrahydrofolate + 3-methyl-2-oxobutanoate + H2O = 2-dehydropantoate + (6S)-5,6,7,8-tetrahydrofolate</text>
        <dbReference type="Rhea" id="RHEA:11824"/>
        <dbReference type="ChEBI" id="CHEBI:11561"/>
        <dbReference type="ChEBI" id="CHEBI:11851"/>
        <dbReference type="ChEBI" id="CHEBI:15377"/>
        <dbReference type="ChEBI" id="CHEBI:15636"/>
        <dbReference type="ChEBI" id="CHEBI:57453"/>
        <dbReference type="EC" id="2.1.2.11"/>
    </reaction>
</comment>
<evidence type="ECO:0000256" key="4">
    <source>
        <dbReference type="ARBA" id="ARBA00022679"/>
    </source>
</evidence>
<keyword evidence="5 8" id="KW-0479">Metal-binding</keyword>
<dbReference type="CDD" id="cd06557">
    <property type="entry name" value="KPHMT-like"/>
    <property type="match status" value="1"/>
</dbReference>
<reference evidence="9" key="1">
    <citation type="journal article" date="2021" name="ISME J.">
        <title>Genomic evolution of the class Acidithiobacillia: deep-branching Proteobacteria living in extreme acidic conditions.</title>
        <authorList>
            <person name="Moya-Beltran A."/>
            <person name="Beard S."/>
            <person name="Rojas-Villalobos C."/>
            <person name="Issotta F."/>
            <person name="Gallardo Y."/>
            <person name="Ulloa R."/>
            <person name="Giaveno A."/>
            <person name="Degli Esposti M."/>
            <person name="Johnson D.B."/>
            <person name="Quatrini R."/>
        </authorList>
    </citation>
    <scope>NUCLEOTIDE SEQUENCE</scope>
    <source>
        <strain evidence="9">VAN18-1</strain>
    </source>
</reference>
<feature type="binding site" evidence="5 8">
    <location>
        <position position="83"/>
    </location>
    <ligand>
        <name>Mg(2+)</name>
        <dbReference type="ChEBI" id="CHEBI:18420"/>
    </ligand>
</feature>
<feature type="active site" description="Proton acceptor" evidence="5 6">
    <location>
        <position position="181"/>
    </location>
</feature>
<keyword evidence="10" id="KW-1185">Reference proteome</keyword>
<feature type="binding site" evidence="5 7">
    <location>
        <begin position="44"/>
        <end position="45"/>
    </location>
    <ligand>
        <name>3-methyl-2-oxobutanoate</name>
        <dbReference type="ChEBI" id="CHEBI:11851"/>
    </ligand>
</feature>
<evidence type="ECO:0000256" key="7">
    <source>
        <dbReference type="PIRSR" id="PIRSR000388-2"/>
    </source>
</evidence>
<dbReference type="EMBL" id="JAAXYO010000039">
    <property type="protein sequence ID" value="MBU2787475.1"/>
    <property type="molecule type" value="Genomic_DNA"/>
</dbReference>
<sequence>MSKRIDTWIAAKERGEKRVLVTAYDHPFAKLAEEAGVDGVLVGDSLGMVVQGHRDTLQVTLEQMAYHTEMVARACQRSLVFADLPLGSYEESPAQCWRSASTLLRAGAEVIKWEGGLEFREHLEFSAARGLNVCVHLGLTPQRLRQWGGFQRQATTPAAAERLEQEALTLAQSGARFLLLEAVPAELAARISAQSPIPVIGIGAGPDTDAQVLVLHDVLGFGKAPPFARAFVDGAALLRAGLGDYVQAVREQSFPGKAGKR</sequence>
<organism evidence="9 10">
    <name type="scientific">Igneacidithiobacillus copahuensis</name>
    <dbReference type="NCBI Taxonomy" id="2724909"/>
    <lineage>
        <taxon>Bacteria</taxon>
        <taxon>Pseudomonadati</taxon>
        <taxon>Pseudomonadota</taxon>
        <taxon>Acidithiobacillia</taxon>
        <taxon>Acidithiobacillales</taxon>
        <taxon>Acidithiobacillaceae</taxon>
        <taxon>Igneacidithiobacillus</taxon>
    </lineage>
</organism>
<comment type="similarity">
    <text evidence="1 5">Belongs to the PanB family.</text>
</comment>
<keyword evidence="3 5" id="KW-0566">Pantothenate biosynthesis</keyword>
<evidence type="ECO:0000256" key="6">
    <source>
        <dbReference type="PIRSR" id="PIRSR000388-1"/>
    </source>
</evidence>
<comment type="subunit">
    <text evidence="2 5">Homodecamer; pentamer of dimers.</text>
</comment>
<dbReference type="GO" id="GO:0000287">
    <property type="term" value="F:magnesium ion binding"/>
    <property type="evidence" value="ECO:0007669"/>
    <property type="project" value="TreeGrafter"/>
</dbReference>
<evidence type="ECO:0000256" key="1">
    <source>
        <dbReference type="ARBA" id="ARBA00008676"/>
    </source>
</evidence>
<dbReference type="RefSeq" id="WP_215872490.1">
    <property type="nucleotide sequence ID" value="NZ_JAAXYO010000039.1"/>
</dbReference>
<dbReference type="Proteomes" id="UP001197378">
    <property type="component" value="Unassembled WGS sequence"/>
</dbReference>
<accession>A0AAE3CJK3</accession>
<feature type="binding site" evidence="5 7">
    <location>
        <position position="83"/>
    </location>
    <ligand>
        <name>3-methyl-2-oxobutanoate</name>
        <dbReference type="ChEBI" id="CHEBI:11851"/>
    </ligand>
</feature>
<dbReference type="EC" id="2.1.2.11" evidence="5"/>
<dbReference type="Gene3D" id="3.20.20.60">
    <property type="entry name" value="Phosphoenolpyruvate-binding domains"/>
    <property type="match status" value="1"/>
</dbReference>
<comment type="caution">
    <text evidence="9">The sequence shown here is derived from an EMBL/GenBank/DDBJ whole genome shotgun (WGS) entry which is preliminary data.</text>
</comment>
<evidence type="ECO:0000256" key="3">
    <source>
        <dbReference type="ARBA" id="ARBA00022655"/>
    </source>
</evidence>
<dbReference type="SUPFAM" id="SSF51621">
    <property type="entry name" value="Phosphoenolpyruvate/pyruvate domain"/>
    <property type="match status" value="1"/>
</dbReference>
<dbReference type="PIRSF" id="PIRSF000388">
    <property type="entry name" value="Pantoate_hydroxy_MeTrfase"/>
    <property type="match status" value="1"/>
</dbReference>
<feature type="binding site" evidence="5 8">
    <location>
        <position position="114"/>
    </location>
    <ligand>
        <name>Mg(2+)</name>
        <dbReference type="ChEBI" id="CHEBI:18420"/>
    </ligand>
</feature>